<proteinExistence type="predicted"/>
<keyword evidence="2" id="KW-1185">Reference proteome</keyword>
<accession>A0A242JZY3</accession>
<gene>
    <name evidence="1" type="ORF">A5844_002191</name>
</gene>
<evidence type="ECO:0000313" key="1">
    <source>
        <dbReference type="EMBL" id="OTP10491.1"/>
    </source>
</evidence>
<dbReference type="Proteomes" id="UP000194933">
    <property type="component" value="Unassembled WGS sequence"/>
</dbReference>
<dbReference type="EMBL" id="NGMO01000003">
    <property type="protein sequence ID" value="OTP10491.1"/>
    <property type="molecule type" value="Genomic_DNA"/>
</dbReference>
<sequence length="108" mass="12300">MKLEGSRDSKVTNYLTVDQLDFDTPVEIRNIINVKKEILTEYKFPVEQQKTEIKKQSAEGNKIMKQAVQSRIDSYVIDNDPLAGQEVATNSGSSWWISNPYLFNGEEG</sequence>
<protein>
    <submittedName>
        <fullName evidence="1">Uncharacterized protein</fullName>
    </submittedName>
</protein>
<name>A0A242JZY3_9ENTE</name>
<comment type="caution">
    <text evidence="1">The sequence shown here is derived from an EMBL/GenBank/DDBJ whole genome shotgun (WGS) entry which is preliminary data.</text>
</comment>
<organism evidence="1 2">
    <name type="scientific">Candidatus Enterococcus wittei</name>
    <dbReference type="NCBI Taxonomy" id="1987383"/>
    <lineage>
        <taxon>Bacteria</taxon>
        <taxon>Bacillati</taxon>
        <taxon>Bacillota</taxon>
        <taxon>Bacilli</taxon>
        <taxon>Lactobacillales</taxon>
        <taxon>Enterococcaceae</taxon>
        <taxon>Enterococcus</taxon>
    </lineage>
</organism>
<dbReference type="AlphaFoldDB" id="A0A242JZY3"/>
<reference evidence="1 2" key="1">
    <citation type="submission" date="2017-05" db="EMBL/GenBank/DDBJ databases">
        <title>The Genome Sequence of Enterococcus sp. 10A9_DIV0425.</title>
        <authorList>
            <consortium name="The Broad Institute Genomics Platform"/>
            <consortium name="The Broad Institute Genomic Center for Infectious Diseases"/>
            <person name="Earl A."/>
            <person name="Manson A."/>
            <person name="Schwartman J."/>
            <person name="Gilmore M."/>
            <person name="Abouelleil A."/>
            <person name="Cao P."/>
            <person name="Chapman S."/>
            <person name="Cusick C."/>
            <person name="Shea T."/>
            <person name="Young S."/>
            <person name="Neafsey D."/>
            <person name="Nusbaum C."/>
            <person name="Birren B."/>
        </authorList>
    </citation>
    <scope>NUCLEOTIDE SEQUENCE [LARGE SCALE GENOMIC DNA]</scope>
    <source>
        <strain evidence="1 2">10A9_DIV0425</strain>
    </source>
</reference>
<dbReference type="RefSeq" id="WP_086285229.1">
    <property type="nucleotide sequence ID" value="NZ_NGMO01000003.1"/>
</dbReference>
<evidence type="ECO:0000313" key="2">
    <source>
        <dbReference type="Proteomes" id="UP000194933"/>
    </source>
</evidence>